<gene>
    <name evidence="7" type="primary">rpsS</name>
    <name evidence="9" type="ORF">UV09_C0041G0006</name>
</gene>
<organism evidence="9 10">
    <name type="scientific">Candidatus Gottesmanbacteria bacterium GW2011_GWA2_42_18</name>
    <dbReference type="NCBI Taxonomy" id="1618442"/>
    <lineage>
        <taxon>Bacteria</taxon>
        <taxon>Candidatus Gottesmaniibacteriota</taxon>
    </lineage>
</organism>
<sequence length="94" mass="10719">MSRSSKKGPYIDANLLKKVLLQKKGDDRSAIKTWARACQISPDFVGHKFAVYNGQKFIEFYVSETMVGHRLGEFSPTRTFRGHGQVTKRVLEKT</sequence>
<evidence type="ECO:0000256" key="1">
    <source>
        <dbReference type="ARBA" id="ARBA00007345"/>
    </source>
</evidence>
<comment type="function">
    <text evidence="7">Protein S19 forms a complex with S13 that binds strongly to the 16S ribosomal RNA.</text>
</comment>
<dbReference type="Gene3D" id="3.30.860.10">
    <property type="entry name" value="30s Ribosomal Protein S19, Chain A"/>
    <property type="match status" value="1"/>
</dbReference>
<dbReference type="Proteomes" id="UP000034320">
    <property type="component" value="Unassembled WGS sequence"/>
</dbReference>
<evidence type="ECO:0000256" key="8">
    <source>
        <dbReference type="RuleBase" id="RU003485"/>
    </source>
</evidence>
<dbReference type="GO" id="GO:0015935">
    <property type="term" value="C:small ribosomal subunit"/>
    <property type="evidence" value="ECO:0007669"/>
    <property type="project" value="InterPro"/>
</dbReference>
<accession>A0A0G0Z9P9</accession>
<keyword evidence="2 7" id="KW-0699">rRNA-binding</keyword>
<dbReference type="PRINTS" id="PR00975">
    <property type="entry name" value="RIBOSOMALS19"/>
</dbReference>
<dbReference type="PATRIC" id="fig|1618442.3.peg.1242"/>
<dbReference type="GO" id="GO:0006412">
    <property type="term" value="P:translation"/>
    <property type="evidence" value="ECO:0007669"/>
    <property type="project" value="UniProtKB-UniRule"/>
</dbReference>
<keyword evidence="5 7" id="KW-0687">Ribonucleoprotein</keyword>
<evidence type="ECO:0000256" key="5">
    <source>
        <dbReference type="ARBA" id="ARBA00023274"/>
    </source>
</evidence>
<dbReference type="InterPro" id="IPR005732">
    <property type="entry name" value="Ribosomal_uS19_bac-type"/>
</dbReference>
<dbReference type="PANTHER" id="PTHR11880">
    <property type="entry name" value="RIBOSOMAL PROTEIN S19P FAMILY MEMBER"/>
    <property type="match status" value="1"/>
</dbReference>
<dbReference type="PANTHER" id="PTHR11880:SF8">
    <property type="entry name" value="SMALL RIBOSOMAL SUBUNIT PROTEIN US19M"/>
    <property type="match status" value="1"/>
</dbReference>
<proteinExistence type="inferred from homology"/>
<dbReference type="PIRSF" id="PIRSF002144">
    <property type="entry name" value="Ribosomal_S19"/>
    <property type="match status" value="1"/>
</dbReference>
<comment type="caution">
    <text evidence="9">The sequence shown here is derived from an EMBL/GenBank/DDBJ whole genome shotgun (WGS) entry which is preliminary data.</text>
</comment>
<evidence type="ECO:0000256" key="2">
    <source>
        <dbReference type="ARBA" id="ARBA00022730"/>
    </source>
</evidence>
<dbReference type="EMBL" id="LCDD01000041">
    <property type="protein sequence ID" value="KKS45374.1"/>
    <property type="molecule type" value="Genomic_DNA"/>
</dbReference>
<evidence type="ECO:0000256" key="6">
    <source>
        <dbReference type="ARBA" id="ARBA00035163"/>
    </source>
</evidence>
<evidence type="ECO:0000256" key="3">
    <source>
        <dbReference type="ARBA" id="ARBA00022884"/>
    </source>
</evidence>
<evidence type="ECO:0000256" key="4">
    <source>
        <dbReference type="ARBA" id="ARBA00022980"/>
    </source>
</evidence>
<reference evidence="9 10" key="1">
    <citation type="journal article" date="2015" name="Nature">
        <title>rRNA introns, odd ribosomes, and small enigmatic genomes across a large radiation of phyla.</title>
        <authorList>
            <person name="Brown C.T."/>
            <person name="Hug L.A."/>
            <person name="Thomas B.C."/>
            <person name="Sharon I."/>
            <person name="Castelle C.J."/>
            <person name="Singh A."/>
            <person name="Wilkins M.J."/>
            <person name="Williams K.H."/>
            <person name="Banfield J.F."/>
        </authorList>
    </citation>
    <scope>NUCLEOTIDE SEQUENCE [LARGE SCALE GENOMIC DNA]</scope>
</reference>
<dbReference type="GO" id="GO:0005737">
    <property type="term" value="C:cytoplasm"/>
    <property type="evidence" value="ECO:0007669"/>
    <property type="project" value="UniProtKB-ARBA"/>
</dbReference>
<dbReference type="FunFam" id="3.30.860.10:FF:000001">
    <property type="entry name" value="30S ribosomal protein S19"/>
    <property type="match status" value="1"/>
</dbReference>
<dbReference type="InterPro" id="IPR023575">
    <property type="entry name" value="Ribosomal_uS19_SF"/>
</dbReference>
<dbReference type="NCBIfam" id="TIGR01050">
    <property type="entry name" value="rpsS_bact"/>
    <property type="match status" value="1"/>
</dbReference>
<evidence type="ECO:0000313" key="10">
    <source>
        <dbReference type="Proteomes" id="UP000034320"/>
    </source>
</evidence>
<dbReference type="SUPFAM" id="SSF54570">
    <property type="entry name" value="Ribosomal protein S19"/>
    <property type="match status" value="1"/>
</dbReference>
<evidence type="ECO:0000313" key="9">
    <source>
        <dbReference type="EMBL" id="KKS45374.1"/>
    </source>
</evidence>
<dbReference type="AlphaFoldDB" id="A0A0G0Z9P9"/>
<keyword evidence="3 7" id="KW-0694">RNA-binding</keyword>
<dbReference type="GO" id="GO:0019843">
    <property type="term" value="F:rRNA binding"/>
    <property type="evidence" value="ECO:0007669"/>
    <property type="project" value="UniProtKB-UniRule"/>
</dbReference>
<dbReference type="HAMAP" id="MF_00531">
    <property type="entry name" value="Ribosomal_uS19"/>
    <property type="match status" value="1"/>
</dbReference>
<comment type="similarity">
    <text evidence="1 7 8">Belongs to the universal ribosomal protein uS19 family.</text>
</comment>
<name>A0A0G0Z9P9_9BACT</name>
<dbReference type="InterPro" id="IPR020934">
    <property type="entry name" value="Ribosomal_uS19_CS"/>
</dbReference>
<dbReference type="GO" id="GO:0003735">
    <property type="term" value="F:structural constituent of ribosome"/>
    <property type="evidence" value="ECO:0007669"/>
    <property type="project" value="InterPro"/>
</dbReference>
<protein>
    <recommendedName>
        <fullName evidence="6 7">Small ribosomal subunit protein uS19</fullName>
    </recommendedName>
</protein>
<evidence type="ECO:0000256" key="7">
    <source>
        <dbReference type="HAMAP-Rule" id="MF_00531"/>
    </source>
</evidence>
<dbReference type="Pfam" id="PF00203">
    <property type="entry name" value="Ribosomal_S19"/>
    <property type="match status" value="1"/>
</dbReference>
<dbReference type="GO" id="GO:0000028">
    <property type="term" value="P:ribosomal small subunit assembly"/>
    <property type="evidence" value="ECO:0007669"/>
    <property type="project" value="TreeGrafter"/>
</dbReference>
<keyword evidence="4 7" id="KW-0689">Ribosomal protein</keyword>
<dbReference type="PROSITE" id="PS00323">
    <property type="entry name" value="RIBOSOMAL_S19"/>
    <property type="match status" value="1"/>
</dbReference>
<dbReference type="InterPro" id="IPR002222">
    <property type="entry name" value="Ribosomal_uS19"/>
</dbReference>